<keyword evidence="4" id="KW-1185">Reference proteome</keyword>
<protein>
    <recommendedName>
        <fullName evidence="2">DUF4174 domain-containing protein</fullName>
    </recommendedName>
</protein>
<dbReference type="Pfam" id="PF13778">
    <property type="entry name" value="DUF4174"/>
    <property type="match status" value="1"/>
</dbReference>
<evidence type="ECO:0000313" key="4">
    <source>
        <dbReference type="Proteomes" id="UP000198644"/>
    </source>
</evidence>
<name>A0A1I6GIR6_9GAMM</name>
<dbReference type="EMBL" id="FOYW01000001">
    <property type="protein sequence ID" value="SFR42066.1"/>
    <property type="molecule type" value="Genomic_DNA"/>
</dbReference>
<reference evidence="3 4" key="1">
    <citation type="submission" date="2016-10" db="EMBL/GenBank/DDBJ databases">
        <authorList>
            <person name="de Groot N.N."/>
        </authorList>
    </citation>
    <scope>NUCLEOTIDE SEQUENCE [LARGE SCALE GENOMIC DNA]</scope>
    <source>
        <strain evidence="3 4">CGMCC 1.9167</strain>
    </source>
</reference>
<feature type="domain" description="DUF4174" evidence="2">
    <location>
        <begin position="28"/>
        <end position="135"/>
    </location>
</feature>
<keyword evidence="1" id="KW-0732">Signal</keyword>
<dbReference type="InterPro" id="IPR025232">
    <property type="entry name" value="DUF4174"/>
</dbReference>
<evidence type="ECO:0000259" key="2">
    <source>
        <dbReference type="Pfam" id="PF13778"/>
    </source>
</evidence>
<evidence type="ECO:0000313" key="3">
    <source>
        <dbReference type="EMBL" id="SFR42066.1"/>
    </source>
</evidence>
<dbReference type="OrthoDB" id="5893017at2"/>
<dbReference type="RefSeq" id="WP_092008407.1">
    <property type="nucleotide sequence ID" value="NZ_FOYW01000001.1"/>
</dbReference>
<gene>
    <name evidence="3" type="ORF">SAMN05216203_0146</name>
</gene>
<evidence type="ECO:0000256" key="1">
    <source>
        <dbReference type="ARBA" id="ARBA00022729"/>
    </source>
</evidence>
<proteinExistence type="predicted"/>
<sequence length="141" mass="15948">MNMIRHTALLLLGILVITTVEARTMNSLSDLQWQNRIILVGNPESKGEAIEALNRFRDGIEERDIAWFVVDEESVESNINGLTAALSESVRARLNEGQTEVILIGKDGGVKDRGRQLDMDHLFSLIDSMPMRIREMKQQKD</sequence>
<accession>A0A1I6GIR6</accession>
<organism evidence="3 4">
    <name type="scientific">Marinobacter daqiaonensis</name>
    <dbReference type="NCBI Taxonomy" id="650891"/>
    <lineage>
        <taxon>Bacteria</taxon>
        <taxon>Pseudomonadati</taxon>
        <taxon>Pseudomonadota</taxon>
        <taxon>Gammaproteobacteria</taxon>
        <taxon>Pseudomonadales</taxon>
        <taxon>Marinobacteraceae</taxon>
        <taxon>Marinobacter</taxon>
    </lineage>
</organism>
<dbReference type="AlphaFoldDB" id="A0A1I6GIR6"/>
<dbReference type="Proteomes" id="UP000198644">
    <property type="component" value="Unassembled WGS sequence"/>
</dbReference>